<feature type="chain" id="PRO_5039607460" evidence="3">
    <location>
        <begin position="26"/>
        <end position="332"/>
    </location>
</feature>
<feature type="region of interest" description="Disordered" evidence="1">
    <location>
        <begin position="284"/>
        <end position="304"/>
    </location>
</feature>
<dbReference type="RefSeq" id="WP_179519208.1">
    <property type="nucleotide sequence ID" value="NZ_JACCAC010000001.1"/>
</dbReference>
<keyword evidence="2" id="KW-0812">Transmembrane</keyword>
<evidence type="ECO:0000256" key="2">
    <source>
        <dbReference type="SAM" id="Phobius"/>
    </source>
</evidence>
<comment type="caution">
    <text evidence="4">The sequence shown here is derived from an EMBL/GenBank/DDBJ whole genome shotgun (WGS) entry which is preliminary data.</text>
</comment>
<evidence type="ECO:0000313" key="5">
    <source>
        <dbReference type="Proteomes" id="UP000544110"/>
    </source>
</evidence>
<evidence type="ECO:0000256" key="3">
    <source>
        <dbReference type="SAM" id="SignalP"/>
    </source>
</evidence>
<reference evidence="4 5" key="1">
    <citation type="submission" date="2020-07" db="EMBL/GenBank/DDBJ databases">
        <title>Sequencing the genomes of 1000 actinobacteria strains.</title>
        <authorList>
            <person name="Klenk H.-P."/>
        </authorList>
    </citation>
    <scope>NUCLEOTIDE SEQUENCE [LARGE SCALE GENOMIC DNA]</scope>
    <source>
        <strain evidence="4 5">DSM 24552</strain>
    </source>
</reference>
<sequence>MNRSEAFASVALAVPFLAGSTAAPAGPGGEELFRFTDAEVVESSGLVVDGPLLGGGLVLTVNDSGDEARVFAVDPATGDTVGTTTFEPTDGSDVDDVEALAPAGPGRVWVADIGDNARSRDEVRLYEVPVGRGERSVEAEPLTVSYPDGAHDAESLVRHPRTGRLAIVTKDVLGGTVHALPRGAGPGDEVVTEPLGGVLGLATDAALWPDGRHLLVRGYGGARGYTWPGLEPVGDLPLPRQRQGEGLAVSGDGRVLVSSEGLRQPVLAVAVPPPLRAVLEGRRAADPGAPEPPPAARPEGAEPGPWSWAGGALVVAVVGLAGWALVRRPRGA</sequence>
<keyword evidence="2" id="KW-0472">Membrane</keyword>
<organism evidence="4 5">
    <name type="scientific">Nocardioides perillae</name>
    <dbReference type="NCBI Taxonomy" id="1119534"/>
    <lineage>
        <taxon>Bacteria</taxon>
        <taxon>Bacillati</taxon>
        <taxon>Actinomycetota</taxon>
        <taxon>Actinomycetes</taxon>
        <taxon>Propionibacteriales</taxon>
        <taxon>Nocardioidaceae</taxon>
        <taxon>Nocardioides</taxon>
    </lineage>
</organism>
<gene>
    <name evidence="4" type="ORF">BJ989_003370</name>
</gene>
<keyword evidence="5" id="KW-1185">Reference proteome</keyword>
<keyword evidence="3" id="KW-0732">Signal</keyword>
<dbReference type="EMBL" id="JACCAC010000001">
    <property type="protein sequence ID" value="NYG57066.1"/>
    <property type="molecule type" value="Genomic_DNA"/>
</dbReference>
<dbReference type="SUPFAM" id="SSF101898">
    <property type="entry name" value="NHL repeat"/>
    <property type="match status" value="1"/>
</dbReference>
<keyword evidence="2" id="KW-1133">Transmembrane helix</keyword>
<dbReference type="AlphaFoldDB" id="A0A7Y9RUV4"/>
<dbReference type="Proteomes" id="UP000544110">
    <property type="component" value="Unassembled WGS sequence"/>
</dbReference>
<name>A0A7Y9RUV4_9ACTN</name>
<protein>
    <submittedName>
        <fullName evidence="4">Uncharacterized protein</fullName>
    </submittedName>
</protein>
<evidence type="ECO:0000313" key="4">
    <source>
        <dbReference type="EMBL" id="NYG57066.1"/>
    </source>
</evidence>
<accession>A0A7Y9RUV4</accession>
<feature type="transmembrane region" description="Helical" evidence="2">
    <location>
        <begin position="306"/>
        <end position="326"/>
    </location>
</feature>
<feature type="signal peptide" evidence="3">
    <location>
        <begin position="1"/>
        <end position="25"/>
    </location>
</feature>
<evidence type="ECO:0000256" key="1">
    <source>
        <dbReference type="SAM" id="MobiDB-lite"/>
    </source>
</evidence>
<proteinExistence type="predicted"/>